<dbReference type="PRINTS" id="PR00623">
    <property type="entry name" value="HISTONEH4"/>
</dbReference>
<dbReference type="GO" id="GO:0003677">
    <property type="term" value="F:DNA binding"/>
    <property type="evidence" value="ECO:0007669"/>
    <property type="project" value="UniProtKB-KW"/>
</dbReference>
<dbReference type="AlphaFoldDB" id="A0A8H4PZM3"/>
<evidence type="ECO:0000256" key="5">
    <source>
        <dbReference type="ARBA" id="ARBA00023125"/>
    </source>
</evidence>
<gene>
    <name evidence="10" type="ORF">G6O67_000645</name>
</gene>
<evidence type="ECO:0000256" key="1">
    <source>
        <dbReference type="ARBA" id="ARBA00004123"/>
    </source>
</evidence>
<dbReference type="GO" id="GO:0005634">
    <property type="term" value="C:nucleus"/>
    <property type="evidence" value="ECO:0007669"/>
    <property type="project" value="UniProtKB-SubCell"/>
</dbReference>
<accession>A0A8H4PZM3</accession>
<name>A0A8H4PZM3_9HYPO</name>
<evidence type="ECO:0000313" key="10">
    <source>
        <dbReference type="EMBL" id="KAF4513367.1"/>
    </source>
</evidence>
<keyword evidence="5 8" id="KW-0238">DNA-binding</keyword>
<sequence length="175" mass="19383">MPSKSSRGGPAGARGIEAKGPGKGKLSGKTILGASRRHRKILKDSIQGVTKPAIRRMARRGGVKRISAGIYSEIRVALRDRLAMILRTCTIYVEHRNAKTVTTNDVICSLRRFGRPIYGFDPDTYDGQKKARRPETNYDPETARRPETNDGLKKVRRPETNDGLKKARRVGAGTK</sequence>
<comment type="similarity">
    <text evidence="3 8">Belongs to the histone H4 family.</text>
</comment>
<comment type="subunit">
    <text evidence="8">The nucleosome is a histone octamer containing two molecules each of H2A, H2B, H3 and H4 assembled in one H3-H4 heterotetramer and two H2A-H2B heterodimers. The octamer wraps approximately 147 bp of DNA.</text>
</comment>
<organism evidence="10 11">
    <name type="scientific">Ophiocordyceps sinensis</name>
    <dbReference type="NCBI Taxonomy" id="72228"/>
    <lineage>
        <taxon>Eukaryota</taxon>
        <taxon>Fungi</taxon>
        <taxon>Dikarya</taxon>
        <taxon>Ascomycota</taxon>
        <taxon>Pezizomycotina</taxon>
        <taxon>Sordariomycetes</taxon>
        <taxon>Hypocreomycetidae</taxon>
        <taxon>Hypocreales</taxon>
        <taxon>Ophiocordycipitaceae</taxon>
        <taxon>Ophiocordyceps</taxon>
    </lineage>
</organism>
<evidence type="ECO:0000313" key="11">
    <source>
        <dbReference type="Proteomes" id="UP000557566"/>
    </source>
</evidence>
<dbReference type="PANTHER" id="PTHR10484">
    <property type="entry name" value="HISTONE H4"/>
    <property type="match status" value="1"/>
</dbReference>
<feature type="compositionally biased region" description="Basic and acidic residues" evidence="9">
    <location>
        <begin position="126"/>
        <end position="165"/>
    </location>
</feature>
<dbReference type="InterPro" id="IPR009072">
    <property type="entry name" value="Histone-fold"/>
</dbReference>
<keyword evidence="4 8" id="KW-0158">Chromosome</keyword>
<reference evidence="10 11" key="1">
    <citation type="journal article" date="2020" name="Genome Biol. Evol.">
        <title>A new high-quality draft genome assembly of the Chinese cordyceps Ophiocordyceps sinensis.</title>
        <authorList>
            <person name="Shu R."/>
            <person name="Zhang J."/>
            <person name="Meng Q."/>
            <person name="Zhang H."/>
            <person name="Zhou G."/>
            <person name="Li M."/>
            <person name="Wu P."/>
            <person name="Zhao Y."/>
            <person name="Chen C."/>
            <person name="Qin Q."/>
        </authorList>
    </citation>
    <scope>NUCLEOTIDE SEQUENCE [LARGE SCALE GENOMIC DNA]</scope>
    <source>
        <strain evidence="10 11">IOZ07</strain>
    </source>
</reference>
<feature type="region of interest" description="Disordered" evidence="9">
    <location>
        <begin position="121"/>
        <end position="175"/>
    </location>
</feature>
<comment type="caution">
    <text evidence="10">The sequence shown here is derived from an EMBL/GenBank/DDBJ whole genome shotgun (WGS) entry which is preliminary data.</text>
</comment>
<dbReference type="EMBL" id="JAAVMX010000001">
    <property type="protein sequence ID" value="KAF4513367.1"/>
    <property type="molecule type" value="Genomic_DNA"/>
</dbReference>
<dbReference type="OrthoDB" id="3919494at2759"/>
<dbReference type="GO" id="GO:0030527">
    <property type="term" value="F:structural constituent of chromatin"/>
    <property type="evidence" value="ECO:0007669"/>
    <property type="project" value="InterPro"/>
</dbReference>
<keyword evidence="11" id="KW-1185">Reference proteome</keyword>
<evidence type="ECO:0000256" key="9">
    <source>
        <dbReference type="SAM" id="MobiDB-lite"/>
    </source>
</evidence>
<keyword evidence="7 8" id="KW-0544">Nucleosome core</keyword>
<proteinExistence type="inferred from homology"/>
<dbReference type="Proteomes" id="UP000557566">
    <property type="component" value="Unassembled WGS sequence"/>
</dbReference>
<dbReference type="InterPro" id="IPR001951">
    <property type="entry name" value="Histone_H4"/>
</dbReference>
<dbReference type="SMART" id="SM00417">
    <property type="entry name" value="H4"/>
    <property type="match status" value="1"/>
</dbReference>
<feature type="region of interest" description="Disordered" evidence="9">
    <location>
        <begin position="1"/>
        <end position="28"/>
    </location>
</feature>
<dbReference type="CDD" id="cd22912">
    <property type="entry name" value="HFD_H4"/>
    <property type="match status" value="1"/>
</dbReference>
<dbReference type="Gene3D" id="1.10.20.10">
    <property type="entry name" value="Histone, subunit A"/>
    <property type="match status" value="1"/>
</dbReference>
<comment type="subcellular location">
    <subcellularLocation>
        <location evidence="2">Chromosome</location>
    </subcellularLocation>
    <subcellularLocation>
        <location evidence="1">Nucleus</location>
    </subcellularLocation>
</comment>
<comment type="function">
    <text evidence="8">Core component of nucleosome. Nucleosomes wrap and compact DNA into chromatin, limiting DNA accessibility to the cellular machineries which require DNA as a template. Histones thereby play a central role in transcription regulation, DNA repair, DNA replication and chromosomal stability. DNA accessibility is regulated via a complex set of post-translational modifications of histones, also called histone code, and nucleosome remodeling.</text>
</comment>
<protein>
    <recommendedName>
        <fullName evidence="8">Histone H4</fullName>
    </recommendedName>
</protein>
<keyword evidence="6 8" id="KW-0539">Nucleus</keyword>
<evidence type="ECO:0000256" key="3">
    <source>
        <dbReference type="ARBA" id="ARBA00006564"/>
    </source>
</evidence>
<dbReference type="GO" id="GO:0046982">
    <property type="term" value="F:protein heterodimerization activity"/>
    <property type="evidence" value="ECO:0007669"/>
    <property type="project" value="InterPro"/>
</dbReference>
<evidence type="ECO:0000256" key="4">
    <source>
        <dbReference type="ARBA" id="ARBA00022454"/>
    </source>
</evidence>
<evidence type="ECO:0000256" key="6">
    <source>
        <dbReference type="ARBA" id="ARBA00023242"/>
    </source>
</evidence>
<dbReference type="GO" id="GO:0000786">
    <property type="term" value="C:nucleosome"/>
    <property type="evidence" value="ECO:0007669"/>
    <property type="project" value="UniProtKB-KW"/>
</dbReference>
<evidence type="ECO:0000256" key="7">
    <source>
        <dbReference type="ARBA" id="ARBA00023269"/>
    </source>
</evidence>
<evidence type="ECO:0000256" key="8">
    <source>
        <dbReference type="RuleBase" id="RU000528"/>
    </source>
</evidence>
<evidence type="ECO:0000256" key="2">
    <source>
        <dbReference type="ARBA" id="ARBA00004286"/>
    </source>
</evidence>
<dbReference type="SUPFAM" id="SSF47113">
    <property type="entry name" value="Histone-fold"/>
    <property type="match status" value="1"/>
</dbReference>